<dbReference type="KEGG" id="lfi:LFML04_0775"/>
<protein>
    <submittedName>
        <fullName evidence="1">Uncharacterized protein</fullName>
    </submittedName>
</protein>
<dbReference type="EMBL" id="CP002919">
    <property type="protein sequence ID" value="AFS53009.1"/>
    <property type="molecule type" value="Genomic_DNA"/>
</dbReference>
<evidence type="ECO:0000313" key="2">
    <source>
        <dbReference type="Proteomes" id="UP000006177"/>
    </source>
</evidence>
<dbReference type="STRING" id="1048260.LFML04_0775"/>
<reference evidence="1 2" key="1">
    <citation type="journal article" date="2011" name="J. Microbiol.">
        <title>Complete genome of Leptospirillum ferriphilum ML-04 provides insight into its physiology and environmental adaptation.</title>
        <authorList>
            <person name="Mi S."/>
            <person name="Song J."/>
            <person name="Lin J."/>
            <person name="Che Y."/>
            <person name="Zheng H."/>
            <person name="Lin J."/>
        </authorList>
    </citation>
    <scope>NUCLEOTIDE SEQUENCE [LARGE SCALE GENOMIC DNA]</scope>
    <source>
        <strain evidence="1 2">ML-04</strain>
    </source>
</reference>
<dbReference type="PATRIC" id="fig|1048260.3.peg.845"/>
<evidence type="ECO:0000313" key="1">
    <source>
        <dbReference type="EMBL" id="AFS53009.1"/>
    </source>
</evidence>
<sequence>MTGEGKNGFPNLLHEGLRESLSFFSEKMKKSSDDFQQKSCQALKSFFKGALDCSEKECADRSKNFFERLDLRMDSLQGVHPSGRKIRDVDFFGKFQLALGR</sequence>
<dbReference type="HOGENOM" id="CLU_2450974_0_0_0"/>
<accession>J9Z954</accession>
<gene>
    <name evidence="1" type="ordered locus">LFML04_0775</name>
</gene>
<proteinExistence type="predicted"/>
<organism evidence="1 2">
    <name type="scientific">Leptospirillum ferriphilum (strain ML-04)</name>
    <dbReference type="NCBI Taxonomy" id="1048260"/>
    <lineage>
        <taxon>Bacteria</taxon>
        <taxon>Pseudomonadati</taxon>
        <taxon>Nitrospirota</taxon>
        <taxon>Nitrospiria</taxon>
        <taxon>Nitrospirales</taxon>
        <taxon>Nitrospiraceae</taxon>
        <taxon>Leptospirillum</taxon>
    </lineage>
</organism>
<dbReference type="Proteomes" id="UP000006177">
    <property type="component" value="Chromosome"/>
</dbReference>
<name>J9Z954_LEPFM</name>
<dbReference type="AlphaFoldDB" id="J9Z954"/>